<name>A0A4W4F6L7_ELEEL</name>
<proteinExistence type="predicted"/>
<protein>
    <submittedName>
        <fullName evidence="1">Uncharacterized protein</fullName>
    </submittedName>
</protein>
<dbReference type="Proteomes" id="UP000314983">
    <property type="component" value="Chromosome 3"/>
</dbReference>
<reference evidence="1" key="5">
    <citation type="submission" date="2025-09" db="UniProtKB">
        <authorList>
            <consortium name="Ensembl"/>
        </authorList>
    </citation>
    <scope>IDENTIFICATION</scope>
</reference>
<dbReference type="AlphaFoldDB" id="A0A4W4F6L7"/>
<accession>A0A4W4F6L7</accession>
<reference evidence="1" key="3">
    <citation type="submission" date="2020-05" db="EMBL/GenBank/DDBJ databases">
        <title>Electrophorus electricus (electric eel) genome, fEleEle1, primary haplotype.</title>
        <authorList>
            <person name="Myers G."/>
            <person name="Meyer A."/>
            <person name="Fedrigo O."/>
            <person name="Formenti G."/>
            <person name="Rhie A."/>
            <person name="Tracey A."/>
            <person name="Sims Y."/>
            <person name="Jarvis E.D."/>
        </authorList>
    </citation>
    <scope>NUCLEOTIDE SEQUENCE [LARGE SCALE GENOMIC DNA]</scope>
</reference>
<reference evidence="2" key="2">
    <citation type="journal article" date="2017" name="Sci. Adv.">
        <title>A tail of two voltages: Proteomic comparison of the three electric organs of the electric eel.</title>
        <authorList>
            <person name="Traeger L.L."/>
            <person name="Sabat G."/>
            <person name="Barrett-Wilt G.A."/>
            <person name="Wells G.B."/>
            <person name="Sussman M.R."/>
        </authorList>
    </citation>
    <scope>NUCLEOTIDE SEQUENCE [LARGE SCALE GENOMIC DNA]</scope>
</reference>
<evidence type="ECO:0000313" key="2">
    <source>
        <dbReference type="Proteomes" id="UP000314983"/>
    </source>
</evidence>
<reference evidence="1" key="4">
    <citation type="submission" date="2025-08" db="UniProtKB">
        <authorList>
            <consortium name="Ensembl"/>
        </authorList>
    </citation>
    <scope>IDENTIFICATION</scope>
</reference>
<evidence type="ECO:0000313" key="1">
    <source>
        <dbReference type="Ensembl" id="ENSEEEP00000019589.2"/>
    </source>
</evidence>
<reference evidence="2" key="1">
    <citation type="journal article" date="2014" name="Science">
        <title>Nonhuman genetics. Genomic basis for the convergent evolution of electric organs.</title>
        <authorList>
            <person name="Gallant J.R."/>
            <person name="Traeger L.L."/>
            <person name="Volkening J.D."/>
            <person name="Moffett H."/>
            <person name="Chen P.H."/>
            <person name="Novina C.D."/>
            <person name="Phillips G.N.Jr."/>
            <person name="Anand R."/>
            <person name="Wells G.B."/>
            <person name="Pinch M."/>
            <person name="Guth R."/>
            <person name="Unguez G.A."/>
            <person name="Albert J.S."/>
            <person name="Zakon H.H."/>
            <person name="Samanta M.P."/>
            <person name="Sussman M.R."/>
        </authorList>
    </citation>
    <scope>NUCLEOTIDE SEQUENCE [LARGE SCALE GENOMIC DNA]</scope>
</reference>
<keyword evidence="2" id="KW-1185">Reference proteome</keyword>
<dbReference type="Ensembl" id="ENSEEET00000019804.2">
    <property type="protein sequence ID" value="ENSEEEP00000019589.2"/>
    <property type="gene ID" value="ENSEEEG00000009601.2"/>
</dbReference>
<sequence length="54" mass="6366">MIVDSRWEIAQEPNLYLKHIFGQSEGPAKLKRSALEFLKYNRYHLTMYAQPGLL</sequence>
<organism evidence="1 2">
    <name type="scientific">Electrophorus electricus</name>
    <name type="common">Electric eel</name>
    <name type="synonym">Gymnotus electricus</name>
    <dbReference type="NCBI Taxonomy" id="8005"/>
    <lineage>
        <taxon>Eukaryota</taxon>
        <taxon>Metazoa</taxon>
        <taxon>Chordata</taxon>
        <taxon>Craniata</taxon>
        <taxon>Vertebrata</taxon>
        <taxon>Euteleostomi</taxon>
        <taxon>Actinopterygii</taxon>
        <taxon>Neopterygii</taxon>
        <taxon>Teleostei</taxon>
        <taxon>Ostariophysi</taxon>
        <taxon>Gymnotiformes</taxon>
        <taxon>Gymnotoidei</taxon>
        <taxon>Gymnotidae</taxon>
        <taxon>Electrophorus</taxon>
    </lineage>
</organism>